<sequence>MSKEKQTVNGDVGNVVSGDVTIHNYSGEVTPAAQQPMSLLQKRALHRLMDELVDAGESKRELWIMLHARLNTTTVSEMTAADYHQAVEILEESARRIKYLKDSNILISKIMGLTDPAYRVDRDRYCLKHFGTTHLKGLDKEQLQGVFGYFDDLLNSGREEKSAPSEVSSPSPGQSTQSGNKKIYVIVGVLIIVIAATMLGVTRFSGNGSAAGHRSENPTVFTADTSDSVIASSIPALRSIFPGLNKYSGDFISVSTYKQKTGWHTLKFSVSSQSAVPESYAVRGKTCYININPDGSYARVLTAPCRSLLLDQQSTPGSKYRFILK</sequence>
<evidence type="ECO:0000256" key="1">
    <source>
        <dbReference type="SAM" id="Phobius"/>
    </source>
</evidence>
<reference evidence="2 3" key="1">
    <citation type="submission" date="2018-04" db="EMBL/GenBank/DDBJ databases">
        <title>Whole genome sequencing of Salmonella enterica.</title>
        <authorList>
            <person name="Bell R."/>
        </authorList>
    </citation>
    <scope>NUCLEOTIDE SEQUENCE [LARGE SCALE GENOMIC DNA]</scope>
    <source>
        <strain evidence="2 3">CFSAN058603</strain>
    </source>
</reference>
<dbReference type="AlphaFoldDB" id="A0A315FSI9"/>
<feature type="transmembrane region" description="Helical" evidence="1">
    <location>
        <begin position="183"/>
        <end position="204"/>
    </location>
</feature>
<accession>A0A315FSI9</accession>
<comment type="caution">
    <text evidence="2">The sequence shown here is derived from an EMBL/GenBank/DDBJ whole genome shotgun (WGS) entry which is preliminary data.</text>
</comment>
<organism evidence="2 3">
    <name type="scientific">Salmonella enterica I</name>
    <dbReference type="NCBI Taxonomy" id="59201"/>
    <lineage>
        <taxon>Bacteria</taxon>
        <taxon>Pseudomonadati</taxon>
        <taxon>Pseudomonadota</taxon>
        <taxon>Gammaproteobacteria</taxon>
        <taxon>Enterobacterales</taxon>
        <taxon>Enterobacteriaceae</taxon>
        <taxon>Salmonella</taxon>
    </lineage>
</organism>
<dbReference type="Proteomes" id="UP000250700">
    <property type="component" value="Unassembled WGS sequence"/>
</dbReference>
<name>A0A315FSI9_SALET</name>
<proteinExistence type="predicted"/>
<gene>
    <name evidence="2" type="ORF">DAX91_27615</name>
</gene>
<keyword evidence="1" id="KW-0472">Membrane</keyword>
<keyword evidence="1" id="KW-1133">Transmembrane helix</keyword>
<protein>
    <submittedName>
        <fullName evidence="2">Uncharacterized protein</fullName>
    </submittedName>
</protein>
<dbReference type="RefSeq" id="WP_024153835.1">
    <property type="nucleotide sequence ID" value="NZ_QAQA01000052.1"/>
</dbReference>
<dbReference type="EMBL" id="QARU01000047">
    <property type="protein sequence ID" value="PUF70509.1"/>
    <property type="molecule type" value="Genomic_DNA"/>
</dbReference>
<keyword evidence="1" id="KW-0812">Transmembrane</keyword>
<evidence type="ECO:0000313" key="2">
    <source>
        <dbReference type="EMBL" id="PUF70509.1"/>
    </source>
</evidence>
<evidence type="ECO:0000313" key="3">
    <source>
        <dbReference type="Proteomes" id="UP000250700"/>
    </source>
</evidence>